<dbReference type="Proteomes" id="UP000219182">
    <property type="component" value="Unassembled WGS sequence"/>
</dbReference>
<name>A0A2A6F9W7_9HYPH</name>
<dbReference type="EMBL" id="NWQG01000171">
    <property type="protein sequence ID" value="PDQ18729.1"/>
    <property type="molecule type" value="Genomic_DNA"/>
</dbReference>
<feature type="region of interest" description="Disordered" evidence="1">
    <location>
        <begin position="143"/>
        <end position="168"/>
    </location>
</feature>
<keyword evidence="3" id="KW-1185">Reference proteome</keyword>
<gene>
    <name evidence="2" type="ORF">CN311_23090</name>
</gene>
<evidence type="ECO:0000256" key="1">
    <source>
        <dbReference type="SAM" id="MobiDB-lite"/>
    </source>
</evidence>
<evidence type="ECO:0000313" key="3">
    <source>
        <dbReference type="Proteomes" id="UP000219182"/>
    </source>
</evidence>
<comment type="caution">
    <text evidence="2">The sequence shown here is derived from an EMBL/GenBank/DDBJ whole genome shotgun (WGS) entry which is preliminary data.</text>
</comment>
<evidence type="ECO:0008006" key="4">
    <source>
        <dbReference type="Google" id="ProtNLM"/>
    </source>
</evidence>
<dbReference type="AlphaFoldDB" id="A0A2A6F9W7"/>
<evidence type="ECO:0000313" key="2">
    <source>
        <dbReference type="EMBL" id="PDQ18729.1"/>
    </source>
</evidence>
<sequence length="168" mass="18680">MKARTATVGDLEDVFRDLSKRMSDEYVAAGKDPKIAYDNLMMNLKEGRAHALVQDDKTVAIIAWHEHSDAAVTLFAAREDFFSAATIRFCKRHIRQIQALAGNLPIHSTSWLQGPDVARWFGIIGYVEREPVGGASLFELPPESSQRWVGQDEAAEDGNNVSAHRRTG</sequence>
<accession>A0A2A6F9W7</accession>
<dbReference type="RefSeq" id="WP_097576000.1">
    <property type="nucleotide sequence ID" value="NZ_NWQG01000171.1"/>
</dbReference>
<organism evidence="2 3">
    <name type="scientific">Mesorhizobium sanjuanii</name>
    <dbReference type="NCBI Taxonomy" id="2037900"/>
    <lineage>
        <taxon>Bacteria</taxon>
        <taxon>Pseudomonadati</taxon>
        <taxon>Pseudomonadota</taxon>
        <taxon>Alphaproteobacteria</taxon>
        <taxon>Hyphomicrobiales</taxon>
        <taxon>Phyllobacteriaceae</taxon>
        <taxon>Mesorhizobium</taxon>
    </lineage>
</organism>
<reference evidence="2 3" key="1">
    <citation type="submission" date="2017-09" db="EMBL/GenBank/DDBJ databases">
        <title>Mesorhizobum sanjuanii sp. nov. isolated from nodules of Lotus tenuis in saline-alkaline lowlands of Flooding Pampa.</title>
        <authorList>
            <person name="Sannazzaro A.I."/>
            <person name="Torres Tejerizo G.A."/>
            <person name="Fontana F."/>
            <person name="Cumpa Velazquez L.M."/>
            <person name="Hansen L."/>
            <person name="Pistorio M."/>
            <person name="Estrella M.J."/>
        </authorList>
    </citation>
    <scope>NUCLEOTIDE SEQUENCE [LARGE SCALE GENOMIC DNA]</scope>
    <source>
        <strain evidence="2 3">BSA136</strain>
    </source>
</reference>
<proteinExistence type="predicted"/>
<protein>
    <recommendedName>
        <fullName evidence="4">N-acetyltransferase domain-containing protein</fullName>
    </recommendedName>
</protein>